<evidence type="ECO:0000313" key="16">
    <source>
        <dbReference type="Proteomes" id="UP000319209"/>
    </source>
</evidence>
<evidence type="ECO:0000256" key="11">
    <source>
        <dbReference type="RuleBase" id="RU003357"/>
    </source>
</evidence>
<dbReference type="GO" id="GO:0009279">
    <property type="term" value="C:cell outer membrane"/>
    <property type="evidence" value="ECO:0007669"/>
    <property type="project" value="UniProtKB-SubCell"/>
</dbReference>
<dbReference type="GO" id="GO:0015344">
    <property type="term" value="F:siderophore uptake transmembrane transporter activity"/>
    <property type="evidence" value="ECO:0007669"/>
    <property type="project" value="TreeGrafter"/>
</dbReference>
<evidence type="ECO:0000256" key="8">
    <source>
        <dbReference type="ARBA" id="ARBA00023170"/>
    </source>
</evidence>
<dbReference type="InterPro" id="IPR000531">
    <property type="entry name" value="Beta-barrel_TonB"/>
</dbReference>
<reference evidence="15 16" key="1">
    <citation type="submission" date="2019-07" db="EMBL/GenBank/DDBJ databases">
        <title>Genome sequencing for Formosa sp. PS13.</title>
        <authorList>
            <person name="Park S.-J."/>
        </authorList>
    </citation>
    <scope>NUCLEOTIDE SEQUENCE [LARGE SCALE GENOMIC DNA]</scope>
    <source>
        <strain evidence="15 16">PS13</strain>
    </source>
</reference>
<dbReference type="FunFam" id="2.170.130.10:FF:000003">
    <property type="entry name" value="SusC/RagA family TonB-linked outer membrane protein"/>
    <property type="match status" value="1"/>
</dbReference>
<dbReference type="InterPro" id="IPR023996">
    <property type="entry name" value="TonB-dep_OMP_SusC/RagA"/>
</dbReference>
<dbReference type="KEGG" id="fop:FNB79_07290"/>
<keyword evidence="9 10" id="KW-0998">Cell outer membrane</keyword>
<feature type="domain" description="TonB-dependent receptor-like beta-barrel" evidence="13">
    <location>
        <begin position="445"/>
        <end position="855"/>
    </location>
</feature>
<comment type="subcellular location">
    <subcellularLocation>
        <location evidence="1 10">Cell outer membrane</location>
        <topology evidence="1 10">Multi-pass membrane protein</topology>
    </subcellularLocation>
</comment>
<comment type="similarity">
    <text evidence="10 11">Belongs to the TonB-dependent receptor family.</text>
</comment>
<evidence type="ECO:0000256" key="3">
    <source>
        <dbReference type="ARBA" id="ARBA00022452"/>
    </source>
</evidence>
<dbReference type="InterPro" id="IPR023997">
    <property type="entry name" value="TonB-dep_OMP_SusC/RagA_CS"/>
</dbReference>
<dbReference type="AlphaFoldDB" id="A0A516GQK4"/>
<dbReference type="PANTHER" id="PTHR30069:SF29">
    <property type="entry name" value="HEMOGLOBIN AND HEMOGLOBIN-HAPTOGLOBIN-BINDING PROTEIN 1-RELATED"/>
    <property type="match status" value="1"/>
</dbReference>
<evidence type="ECO:0000256" key="10">
    <source>
        <dbReference type="PROSITE-ProRule" id="PRU01360"/>
    </source>
</evidence>
<keyword evidence="4 10" id="KW-0812">Transmembrane</keyword>
<dbReference type="Pfam" id="PF07715">
    <property type="entry name" value="Plug"/>
    <property type="match status" value="1"/>
</dbReference>
<keyword evidence="3 10" id="KW-1134">Transmembrane beta strand</keyword>
<sequence length="1066" mass="117875">MKSKFRGILTVFLAFVVQLTFAQEKQISGTVSDENGIPLLGVNIIIKGTSQGTQSDFDGNYSISAESNSTISFSYMGYKTIEKQVGASTTINVTLIEDLAELDEVLIVGYGTSTLRSFTGTATQIDSEALGRKAVSNVSQALAGEAAGVRVINTSGQPGEDATVRIRGFGSLNGNREPLYVLDGIPYTGSINSINPNDIESTTILKDAAATAIYGSRGANGVIVINTKKGSKNDSEIEVDLKTGQNFSALPRYSTISSPEEYIEISHEALKNRGNILGNDGITYANDNLFSSSGIATEYNMWNVADGSELIDPVTGKVRDGVTRKYNPENWEDYAFQESNRTEANVKISGGSDKTRYFTSFGYLNDVGYSINSDFERYSVRANIDHEAKDWLSGNLNIGYTNSETNNGGQSEDSGSVFWFVDNIPSIYPLFLRDDAGNKIEDPYYGGYVYDYGENRGFGGLTNAISDAHNSISNDVVHELNGNASIDISFSDDFKLINKFGWNYKNSNYNSQDGPYYGPSASQNGSIYKERTDVFSYNLLNMLTYKKKFNGHTFDALLAHEANDWETEYLFGSKSYLTDPNSTDFNDAVVQSNMSSYTQSYSLESFFGQVNYNYNDTYFVSGTLRRDGSSRFEEGNRWGTFGSVGASWVMSNEDFMSNQNIFSFLKLKASYGKVGDQGGVDYYSGNDLYTVGNLDDEPTLIFDTKGNPDLEWEVSDQFQAGIEFSLGKYIDASVDYYIKDTDNLIFDRRVGPSIGYALIQVNDGALRESGLEFDVTAHLVKSKDFYIDLGLNGEITSNELTRMPIDPATGEEKLLDINDRYGRAEGHSIYDFYVREWAGVDSQTGQALWNQYFYDGNGNGIVDTDEGISSLTEYQDLYPDREISQTTTTTYSDATQKFVNKSIIPDIRGAFNLATGYKGFQLNVQFLYSIGGYAYDAAYAGLMSNTQVGGNNWHTDIRDRWQQPGDITDIPRLSSNLDQNVNATSTRFITKADYLSLNNIRLAYSIPDTFVKRMGMSNFTLSLTGDNLALWSERDGFNPSSSETGVSDTYSYSPLTTVTLGLNVRF</sequence>
<dbReference type="NCBIfam" id="TIGR04056">
    <property type="entry name" value="OMP_RagA_SusC"/>
    <property type="match status" value="1"/>
</dbReference>
<keyword evidence="2 10" id="KW-0813">Transport</keyword>
<evidence type="ECO:0000256" key="1">
    <source>
        <dbReference type="ARBA" id="ARBA00004571"/>
    </source>
</evidence>
<evidence type="ECO:0000256" key="5">
    <source>
        <dbReference type="ARBA" id="ARBA00022729"/>
    </source>
</evidence>
<dbReference type="InterPro" id="IPR039426">
    <property type="entry name" value="TonB-dep_rcpt-like"/>
</dbReference>
<dbReference type="SUPFAM" id="SSF56935">
    <property type="entry name" value="Porins"/>
    <property type="match status" value="1"/>
</dbReference>
<dbReference type="InterPro" id="IPR008969">
    <property type="entry name" value="CarboxyPept-like_regulatory"/>
</dbReference>
<dbReference type="InterPro" id="IPR037066">
    <property type="entry name" value="Plug_dom_sf"/>
</dbReference>
<name>A0A516GQK4_9FLAO</name>
<dbReference type="PANTHER" id="PTHR30069">
    <property type="entry name" value="TONB-DEPENDENT OUTER MEMBRANE RECEPTOR"/>
    <property type="match status" value="1"/>
</dbReference>
<evidence type="ECO:0000256" key="12">
    <source>
        <dbReference type="SAM" id="SignalP"/>
    </source>
</evidence>
<evidence type="ECO:0000259" key="13">
    <source>
        <dbReference type="Pfam" id="PF00593"/>
    </source>
</evidence>
<keyword evidence="6 11" id="KW-0798">TonB box</keyword>
<dbReference type="OrthoDB" id="9768177at2"/>
<evidence type="ECO:0000259" key="14">
    <source>
        <dbReference type="Pfam" id="PF07715"/>
    </source>
</evidence>
<evidence type="ECO:0000256" key="7">
    <source>
        <dbReference type="ARBA" id="ARBA00023136"/>
    </source>
</evidence>
<proteinExistence type="inferred from homology"/>
<feature type="chain" id="PRO_5022145785" evidence="12">
    <location>
        <begin position="23"/>
        <end position="1066"/>
    </location>
</feature>
<protein>
    <submittedName>
        <fullName evidence="15">SusC/RagA family TonB-linked outer membrane protein</fullName>
    </submittedName>
</protein>
<organism evidence="15 16">
    <name type="scientific">Formosa sediminum</name>
    <dbReference type="NCBI Taxonomy" id="2594004"/>
    <lineage>
        <taxon>Bacteria</taxon>
        <taxon>Pseudomonadati</taxon>
        <taxon>Bacteroidota</taxon>
        <taxon>Flavobacteriia</taxon>
        <taxon>Flavobacteriales</taxon>
        <taxon>Flavobacteriaceae</taxon>
        <taxon>Formosa</taxon>
    </lineage>
</organism>
<keyword evidence="5 12" id="KW-0732">Signal</keyword>
<evidence type="ECO:0000313" key="15">
    <source>
        <dbReference type="EMBL" id="QDO93789.1"/>
    </source>
</evidence>
<dbReference type="InterPro" id="IPR036942">
    <property type="entry name" value="Beta-barrel_TonB_sf"/>
</dbReference>
<evidence type="ECO:0000256" key="9">
    <source>
        <dbReference type="ARBA" id="ARBA00023237"/>
    </source>
</evidence>
<keyword evidence="16" id="KW-1185">Reference proteome</keyword>
<dbReference type="GO" id="GO:0044718">
    <property type="term" value="P:siderophore transmembrane transport"/>
    <property type="evidence" value="ECO:0007669"/>
    <property type="project" value="TreeGrafter"/>
</dbReference>
<evidence type="ECO:0000256" key="6">
    <source>
        <dbReference type="ARBA" id="ARBA00023077"/>
    </source>
</evidence>
<keyword evidence="7 10" id="KW-0472">Membrane</keyword>
<gene>
    <name evidence="15" type="ORF">FNB79_07290</name>
</gene>
<dbReference type="EMBL" id="CP041637">
    <property type="protein sequence ID" value="QDO93789.1"/>
    <property type="molecule type" value="Genomic_DNA"/>
</dbReference>
<dbReference type="Pfam" id="PF00593">
    <property type="entry name" value="TonB_dep_Rec_b-barrel"/>
    <property type="match status" value="1"/>
</dbReference>
<dbReference type="Pfam" id="PF13715">
    <property type="entry name" value="CarbopepD_reg_2"/>
    <property type="match status" value="1"/>
</dbReference>
<dbReference type="PROSITE" id="PS52016">
    <property type="entry name" value="TONB_DEPENDENT_REC_3"/>
    <property type="match status" value="1"/>
</dbReference>
<dbReference type="Proteomes" id="UP000319209">
    <property type="component" value="Chromosome"/>
</dbReference>
<feature type="signal peptide" evidence="12">
    <location>
        <begin position="1"/>
        <end position="22"/>
    </location>
</feature>
<dbReference type="Gene3D" id="2.60.40.1120">
    <property type="entry name" value="Carboxypeptidase-like, regulatory domain"/>
    <property type="match status" value="1"/>
</dbReference>
<accession>A0A516GQK4</accession>
<evidence type="ECO:0000256" key="2">
    <source>
        <dbReference type="ARBA" id="ARBA00022448"/>
    </source>
</evidence>
<dbReference type="Gene3D" id="2.40.170.20">
    <property type="entry name" value="TonB-dependent receptor, beta-barrel domain"/>
    <property type="match status" value="1"/>
</dbReference>
<evidence type="ECO:0000256" key="4">
    <source>
        <dbReference type="ARBA" id="ARBA00022692"/>
    </source>
</evidence>
<dbReference type="NCBIfam" id="TIGR04057">
    <property type="entry name" value="SusC_RagA_signa"/>
    <property type="match status" value="1"/>
</dbReference>
<keyword evidence="8" id="KW-0675">Receptor</keyword>
<dbReference type="InterPro" id="IPR012910">
    <property type="entry name" value="Plug_dom"/>
</dbReference>
<dbReference type="SUPFAM" id="SSF49464">
    <property type="entry name" value="Carboxypeptidase regulatory domain-like"/>
    <property type="match status" value="1"/>
</dbReference>
<feature type="domain" description="TonB-dependent receptor plug" evidence="14">
    <location>
        <begin position="115"/>
        <end position="222"/>
    </location>
</feature>
<dbReference type="Gene3D" id="2.170.130.10">
    <property type="entry name" value="TonB-dependent receptor, plug domain"/>
    <property type="match status" value="1"/>
</dbReference>
<dbReference type="RefSeq" id="WP_143380691.1">
    <property type="nucleotide sequence ID" value="NZ_CP041637.1"/>
</dbReference>